<dbReference type="InterPro" id="IPR000600">
    <property type="entry name" value="ROK"/>
</dbReference>
<dbReference type="EMBL" id="RQER01000007">
    <property type="protein sequence ID" value="TGK00234.1"/>
    <property type="molecule type" value="Genomic_DNA"/>
</dbReference>
<sequence>MSLVLGLDIGAQSIKACLTDRKGSILYQCDRKTGPETSNEDFLTLLEDSVSEVFNFSKEPIQSIGIGSPGPIDKENGILISSANLPKLKDVPLVSHLKKKFNIPVYYDNDANCAALGEYWFGSGKNSPSLIVITLGTGLGGGWVFEGKLFDGYKGNSLEVGHTTIRPGGALCGCGQRGCIEAYFSASGFSARYLEKTGKILSDVEILFETAEQGDPSAKLIIEEGIEALAETIRNLIHLFNPECIVLSGGIARSYSRFGKRLENRVREIIFPIFKDYTRILAGGSVTGALGAASLCLDNKI</sequence>
<reference evidence="3" key="1">
    <citation type="submission" date="2018-10" db="EMBL/GenBank/DDBJ databases">
        <authorList>
            <person name="Vincent A.T."/>
            <person name="Schiettekatte O."/>
            <person name="Bourhy P."/>
            <person name="Veyrier F.J."/>
            <person name="Picardeau M."/>
        </authorList>
    </citation>
    <scope>NUCLEOTIDE SEQUENCE</scope>
    <source>
        <strain evidence="3">201702690</strain>
    </source>
</reference>
<dbReference type="AlphaFoldDB" id="A0A5F1ZV57"/>
<evidence type="ECO:0000313" key="4">
    <source>
        <dbReference type="Proteomes" id="UP000297273"/>
    </source>
</evidence>
<keyword evidence="4" id="KW-1185">Reference proteome</keyword>
<dbReference type="Gene3D" id="3.30.420.40">
    <property type="match status" value="2"/>
</dbReference>
<dbReference type="OrthoDB" id="9795247at2"/>
<evidence type="ECO:0000313" key="5">
    <source>
        <dbReference type="Proteomes" id="UP000297946"/>
    </source>
</evidence>
<dbReference type="InterPro" id="IPR043129">
    <property type="entry name" value="ATPase_NBD"/>
</dbReference>
<comment type="similarity">
    <text evidence="1">Belongs to the ROK (NagC/XylR) family.</text>
</comment>
<dbReference type="RefSeq" id="WP_135645644.1">
    <property type="nucleotide sequence ID" value="NZ_RQER01000007.1"/>
</dbReference>
<dbReference type="PANTHER" id="PTHR18964">
    <property type="entry name" value="ROK (REPRESSOR, ORF, KINASE) FAMILY"/>
    <property type="match status" value="1"/>
</dbReference>
<gene>
    <name evidence="2" type="ORF">EHO57_13190</name>
    <name evidence="3" type="ORF">EHQ53_10000</name>
</gene>
<accession>A0A5F1ZV57</accession>
<protein>
    <submittedName>
        <fullName evidence="2">ROK family protein</fullName>
    </submittedName>
</protein>
<dbReference type="Proteomes" id="UP000297273">
    <property type="component" value="Unassembled WGS sequence"/>
</dbReference>
<dbReference type="Proteomes" id="UP000297946">
    <property type="component" value="Unassembled WGS sequence"/>
</dbReference>
<dbReference type="PANTHER" id="PTHR18964:SF149">
    <property type="entry name" value="BIFUNCTIONAL UDP-N-ACETYLGLUCOSAMINE 2-EPIMERASE_N-ACETYLMANNOSAMINE KINASE"/>
    <property type="match status" value="1"/>
</dbReference>
<dbReference type="EMBL" id="RQGC01000006">
    <property type="protein sequence ID" value="TGL41132.1"/>
    <property type="molecule type" value="Genomic_DNA"/>
</dbReference>
<reference evidence="4 5" key="2">
    <citation type="journal article" date="2019" name="PLoS Negl. Trop. Dis.">
        <title>Revisiting the worldwide diversity of Leptospira species in the environment.</title>
        <authorList>
            <person name="Vincent A.T."/>
            <person name="Schiettekatte O."/>
            <person name="Bourhy P."/>
            <person name="Veyrier F.J."/>
            <person name="Picardeau M."/>
        </authorList>
    </citation>
    <scope>NUCLEOTIDE SEQUENCE [LARGE SCALE GENOMIC DNA]</scope>
    <source>
        <strain evidence="4">201702690</strain>
        <strain evidence="2 5">SSW18</strain>
    </source>
</reference>
<organism evidence="2 5">
    <name type="scientific">Leptospira langatensis</name>
    <dbReference type="NCBI Taxonomy" id="2484983"/>
    <lineage>
        <taxon>Bacteria</taxon>
        <taxon>Pseudomonadati</taxon>
        <taxon>Spirochaetota</taxon>
        <taxon>Spirochaetia</taxon>
        <taxon>Leptospirales</taxon>
        <taxon>Leptospiraceae</taxon>
        <taxon>Leptospira</taxon>
    </lineage>
</organism>
<comment type="caution">
    <text evidence="2">The sequence shown here is derived from an EMBL/GenBank/DDBJ whole genome shotgun (WGS) entry which is preliminary data.</text>
</comment>
<dbReference type="SUPFAM" id="SSF53067">
    <property type="entry name" value="Actin-like ATPase domain"/>
    <property type="match status" value="1"/>
</dbReference>
<evidence type="ECO:0000256" key="1">
    <source>
        <dbReference type="ARBA" id="ARBA00006479"/>
    </source>
</evidence>
<evidence type="ECO:0000313" key="2">
    <source>
        <dbReference type="EMBL" id="TGK00234.1"/>
    </source>
</evidence>
<name>A0A5F1ZV57_9LEPT</name>
<dbReference type="Pfam" id="PF00480">
    <property type="entry name" value="ROK"/>
    <property type="match status" value="1"/>
</dbReference>
<proteinExistence type="inferred from homology"/>
<evidence type="ECO:0000313" key="3">
    <source>
        <dbReference type="EMBL" id="TGL41132.1"/>
    </source>
</evidence>